<feature type="compositionally biased region" description="Low complexity" evidence="1">
    <location>
        <begin position="150"/>
        <end position="165"/>
    </location>
</feature>
<accession>A0A1Y2HRE1</accession>
<feature type="region of interest" description="Disordered" evidence="1">
    <location>
        <begin position="149"/>
        <end position="218"/>
    </location>
</feature>
<keyword evidence="3" id="KW-1185">Reference proteome</keyword>
<protein>
    <submittedName>
        <fullName evidence="2">Uncharacterized protein</fullName>
    </submittedName>
</protein>
<feature type="compositionally biased region" description="Acidic residues" evidence="1">
    <location>
        <begin position="207"/>
        <end position="217"/>
    </location>
</feature>
<feature type="compositionally biased region" description="Polar residues" evidence="1">
    <location>
        <begin position="166"/>
        <end position="181"/>
    </location>
</feature>
<feature type="compositionally biased region" description="Polar residues" evidence="1">
    <location>
        <begin position="55"/>
        <end position="88"/>
    </location>
</feature>
<organism evidence="2 3">
    <name type="scientific">Catenaria anguillulae PL171</name>
    <dbReference type="NCBI Taxonomy" id="765915"/>
    <lineage>
        <taxon>Eukaryota</taxon>
        <taxon>Fungi</taxon>
        <taxon>Fungi incertae sedis</taxon>
        <taxon>Blastocladiomycota</taxon>
        <taxon>Blastocladiomycetes</taxon>
        <taxon>Blastocladiales</taxon>
        <taxon>Catenariaceae</taxon>
        <taxon>Catenaria</taxon>
    </lineage>
</organism>
<proteinExistence type="predicted"/>
<feature type="compositionally biased region" description="Polar residues" evidence="1">
    <location>
        <begin position="15"/>
        <end position="41"/>
    </location>
</feature>
<feature type="region of interest" description="Disordered" evidence="1">
    <location>
        <begin position="294"/>
        <end position="324"/>
    </location>
</feature>
<sequence length="490" mass="52553">MLALQHQAAGHFSQFCPSVTPQPRTSSTQAPESLSTTSLSFSHAVRPALSPAPLNASTATPSPSVFNMSAVPQSPITRKRSASASSQRPVECVDVPSSPESAPVAKRPRMLEPTTAEEQITETPTFNYPTSIAKLLGGMADVIIPPAVESGHLSSSSGDSPSPTSRNVHPNQHQQPESDPSSGLRAAVPPPMTPPSPGYRQPLDEPYPNDDSGDDIIDVTNLLCTPPLQQAAGAASPRLPRPTAAPTPIGVRLAIPLSMVNQNVRSRYLDGVLQVQQSYIRVLAHRLISPPAIDPPIDSYATSPTAPPDDDQHDNDDADSLSTTTSVLHPTNARHLLVIQQQYGSQVTATLLETVLAQGIGVPVLHRWLQQHIVSEVPTRSTSQILRAIHSAWVRPVLVVKELERRDYEQMWRELAEEYLATAQAGAAAAARDAAERPVQLLLPASARLVVLLGLECCGLEAPTADARVPALCERRYALRERVALVHNLA</sequence>
<dbReference type="Proteomes" id="UP000193411">
    <property type="component" value="Unassembled WGS sequence"/>
</dbReference>
<evidence type="ECO:0000313" key="2">
    <source>
        <dbReference type="EMBL" id="ORZ35692.1"/>
    </source>
</evidence>
<gene>
    <name evidence="2" type="ORF">BCR44DRAFT_1433997</name>
</gene>
<evidence type="ECO:0000256" key="1">
    <source>
        <dbReference type="SAM" id="MobiDB-lite"/>
    </source>
</evidence>
<reference evidence="2 3" key="1">
    <citation type="submission" date="2016-07" db="EMBL/GenBank/DDBJ databases">
        <title>Pervasive Adenine N6-methylation of Active Genes in Fungi.</title>
        <authorList>
            <consortium name="DOE Joint Genome Institute"/>
            <person name="Mondo S.J."/>
            <person name="Dannebaum R.O."/>
            <person name="Kuo R.C."/>
            <person name="Labutti K."/>
            <person name="Haridas S."/>
            <person name="Kuo A."/>
            <person name="Salamov A."/>
            <person name="Ahrendt S.R."/>
            <person name="Lipzen A."/>
            <person name="Sullivan W."/>
            <person name="Andreopoulos W.B."/>
            <person name="Clum A."/>
            <person name="Lindquist E."/>
            <person name="Daum C."/>
            <person name="Ramamoorthy G.K."/>
            <person name="Gryganskyi A."/>
            <person name="Culley D."/>
            <person name="Magnuson J.K."/>
            <person name="James T.Y."/>
            <person name="O'Malley M.A."/>
            <person name="Stajich J.E."/>
            <person name="Spatafora J.W."/>
            <person name="Visel A."/>
            <person name="Grigoriev I.V."/>
        </authorList>
    </citation>
    <scope>NUCLEOTIDE SEQUENCE [LARGE SCALE GENOMIC DNA]</scope>
    <source>
        <strain evidence="2 3">PL171</strain>
    </source>
</reference>
<name>A0A1Y2HRE1_9FUNG</name>
<comment type="caution">
    <text evidence="2">The sequence shown here is derived from an EMBL/GenBank/DDBJ whole genome shotgun (WGS) entry which is preliminary data.</text>
</comment>
<feature type="compositionally biased region" description="Pro residues" evidence="1">
    <location>
        <begin position="188"/>
        <end position="197"/>
    </location>
</feature>
<evidence type="ECO:0000313" key="3">
    <source>
        <dbReference type="Proteomes" id="UP000193411"/>
    </source>
</evidence>
<feature type="compositionally biased region" description="Acidic residues" evidence="1">
    <location>
        <begin position="308"/>
        <end position="319"/>
    </location>
</feature>
<dbReference type="AlphaFoldDB" id="A0A1Y2HRE1"/>
<dbReference type="EMBL" id="MCFL01000021">
    <property type="protein sequence ID" value="ORZ35692.1"/>
    <property type="molecule type" value="Genomic_DNA"/>
</dbReference>
<feature type="region of interest" description="Disordered" evidence="1">
    <location>
        <begin position="14"/>
        <end position="118"/>
    </location>
</feature>